<gene>
    <name evidence="3" type="ORF">FZC75_19290</name>
</gene>
<sequence>MKNKKVFTTLIAGAFLVLSGAAIYYLFFNKTEALATETEVRELVESQYSGSIITSLEQKEEMYEVYMENDMGEYELTVDARTSEITSLKLVNRKGKTGVGEKEPADDPVGEKPDAPATEEPAPSMLTREEAIEIATREVPGRVEDIELDEEDGIKVYEVEMEVDDESEATILINAYTGEILSLTWD</sequence>
<accession>A0A5D4SY58</accession>
<evidence type="ECO:0000256" key="1">
    <source>
        <dbReference type="SAM" id="MobiDB-lite"/>
    </source>
</evidence>
<evidence type="ECO:0000313" key="3">
    <source>
        <dbReference type="EMBL" id="TYS67228.1"/>
    </source>
</evidence>
<dbReference type="AlphaFoldDB" id="A0A5D4SY58"/>
<comment type="caution">
    <text evidence="3">The sequence shown here is derived from an EMBL/GenBank/DDBJ whole genome shotgun (WGS) entry which is preliminary data.</text>
</comment>
<dbReference type="Pfam" id="PF03413">
    <property type="entry name" value="PepSY"/>
    <property type="match status" value="1"/>
</dbReference>
<dbReference type="Gene3D" id="3.10.450.40">
    <property type="match status" value="2"/>
</dbReference>
<organism evidence="3 4">
    <name type="scientific">Sutcliffiella horikoshii</name>
    <dbReference type="NCBI Taxonomy" id="79883"/>
    <lineage>
        <taxon>Bacteria</taxon>
        <taxon>Bacillati</taxon>
        <taxon>Bacillota</taxon>
        <taxon>Bacilli</taxon>
        <taxon>Bacillales</taxon>
        <taxon>Bacillaceae</taxon>
        <taxon>Sutcliffiella</taxon>
    </lineage>
</organism>
<evidence type="ECO:0000313" key="4">
    <source>
        <dbReference type="Proteomes" id="UP000324517"/>
    </source>
</evidence>
<reference evidence="3 4" key="1">
    <citation type="submission" date="2019-08" db="EMBL/GenBank/DDBJ databases">
        <title>Bacillus genomes from the desert of Cuatro Cienegas, Coahuila.</title>
        <authorList>
            <person name="Olmedo-Alvarez G."/>
        </authorList>
    </citation>
    <scope>NUCLEOTIDE SEQUENCE [LARGE SCALE GENOMIC DNA]</scope>
    <source>
        <strain evidence="3 4">CH98b_3T</strain>
    </source>
</reference>
<evidence type="ECO:0000259" key="2">
    <source>
        <dbReference type="Pfam" id="PF03413"/>
    </source>
</evidence>
<dbReference type="EMBL" id="VTET01000013">
    <property type="protein sequence ID" value="TYS67228.1"/>
    <property type="molecule type" value="Genomic_DNA"/>
</dbReference>
<name>A0A5D4SY58_9BACI</name>
<feature type="region of interest" description="Disordered" evidence="1">
    <location>
        <begin position="96"/>
        <end position="125"/>
    </location>
</feature>
<feature type="domain" description="PepSY" evidence="2">
    <location>
        <begin position="126"/>
        <end position="182"/>
    </location>
</feature>
<dbReference type="InterPro" id="IPR025711">
    <property type="entry name" value="PepSY"/>
</dbReference>
<dbReference type="OrthoDB" id="2476750at2"/>
<feature type="compositionally biased region" description="Basic and acidic residues" evidence="1">
    <location>
        <begin position="99"/>
        <end position="114"/>
    </location>
</feature>
<protein>
    <recommendedName>
        <fullName evidence="2">PepSY domain-containing protein</fullName>
    </recommendedName>
</protein>
<dbReference type="RefSeq" id="WP_148980398.1">
    <property type="nucleotide sequence ID" value="NZ_JBNIKO010000012.1"/>
</dbReference>
<proteinExistence type="predicted"/>
<dbReference type="Proteomes" id="UP000324517">
    <property type="component" value="Unassembled WGS sequence"/>
</dbReference>